<dbReference type="InterPro" id="IPR036047">
    <property type="entry name" value="F-box-like_dom_sf"/>
</dbReference>
<reference evidence="2 3" key="1">
    <citation type="journal article" date="2024" name="Plant J.">
        <title>Genome sequences and population genomics reveal climatic adaptation and genomic divergence between two closely related sweetgum species.</title>
        <authorList>
            <person name="Xu W.Q."/>
            <person name="Ren C.Q."/>
            <person name="Zhang X.Y."/>
            <person name="Comes H.P."/>
            <person name="Liu X.H."/>
            <person name="Li Y.G."/>
            <person name="Kettle C.J."/>
            <person name="Jalonen R."/>
            <person name="Gaisberger H."/>
            <person name="Ma Y.Z."/>
            <person name="Qiu Y.X."/>
        </authorList>
    </citation>
    <scope>NUCLEOTIDE SEQUENCE [LARGE SCALE GENOMIC DNA]</scope>
    <source>
        <strain evidence="2">Hangzhou</strain>
    </source>
</reference>
<dbReference type="InterPro" id="IPR055357">
    <property type="entry name" value="LRR_At1g61320_AtMIF1"/>
</dbReference>
<protein>
    <recommendedName>
        <fullName evidence="1">FBD domain-containing protein</fullName>
    </recommendedName>
</protein>
<comment type="caution">
    <text evidence="2">The sequence shown here is derived from an EMBL/GenBank/DDBJ whole genome shotgun (WGS) entry which is preliminary data.</text>
</comment>
<dbReference type="Pfam" id="PF23622">
    <property type="entry name" value="LRR_At1g61320_AtMIF1"/>
    <property type="match status" value="1"/>
</dbReference>
<dbReference type="InterPro" id="IPR032675">
    <property type="entry name" value="LRR_dom_sf"/>
</dbReference>
<feature type="domain" description="FBD" evidence="1">
    <location>
        <begin position="398"/>
        <end position="473"/>
    </location>
</feature>
<evidence type="ECO:0000259" key="1">
    <source>
        <dbReference type="SMART" id="SM00579"/>
    </source>
</evidence>
<evidence type="ECO:0000313" key="3">
    <source>
        <dbReference type="Proteomes" id="UP001415857"/>
    </source>
</evidence>
<dbReference type="SMART" id="SM00579">
    <property type="entry name" value="FBD"/>
    <property type="match status" value="1"/>
</dbReference>
<dbReference type="AlphaFoldDB" id="A0AAP0NAW7"/>
<dbReference type="PANTHER" id="PTHR34145">
    <property type="entry name" value="OS02G0105600 PROTEIN"/>
    <property type="match status" value="1"/>
</dbReference>
<dbReference type="Proteomes" id="UP001415857">
    <property type="component" value="Unassembled WGS sequence"/>
</dbReference>
<dbReference type="InterPro" id="IPR006566">
    <property type="entry name" value="FBD"/>
</dbReference>
<sequence length="490" mass="57296">MGSQKAPDQTMSQLMIPPPEKRVRRRHSGVNINNRAPTNLNVSLDVLEHIFSYFPIKNAVRMGLLCTRLKKSWLYNRNFYFGRDFARGRVRGEIINIVSRIFSVHRGETIRCLRLYIEPAGVETIVECWIKKAIDKHLEELDLDFSLGLSPFKLSAEFLDIESLTVLKLCFCELDLDLPLNLNGLRFLGTLALRNVSLTEELIENLFGYCMNLEVLELILCDRINLLNIFAEDHRRFKVLKVGECEDIFRIDIYAPTLCSFYYCGNVSYIHFYSSTLQLKDAVLHFMPTRGYLLHLHMRNVILNLVHVTVLTMNSTFLEGLCSNTVDGELREMQFSLWNLKEFQLFMEGGSYCNPFDIVSFLKNCPRVEKIFIDFGDFSFECGYYWELHAKRKFEQCRPLFNHLKVIKLKGFKFQHRELELLNFFLGRATFLETLTLVTPRNINRRRCGPELRMYEQYFNSWRASPNANVTICGPSNDKCNSPVHPKNWY</sequence>
<dbReference type="Gene3D" id="3.80.10.10">
    <property type="entry name" value="Ribonuclease Inhibitor"/>
    <property type="match status" value="1"/>
</dbReference>
<dbReference type="PANTHER" id="PTHR34145:SF54">
    <property type="entry name" value="FBD-ASSOCIATED F-BOX PLANT PROTEIN"/>
    <property type="match status" value="1"/>
</dbReference>
<dbReference type="SUPFAM" id="SSF81383">
    <property type="entry name" value="F-box domain"/>
    <property type="match status" value="1"/>
</dbReference>
<proteinExistence type="predicted"/>
<keyword evidence="3" id="KW-1185">Reference proteome</keyword>
<accession>A0AAP0NAW7</accession>
<dbReference type="EMBL" id="JBBPBK010000016">
    <property type="protein sequence ID" value="KAK9267894.1"/>
    <property type="molecule type" value="Genomic_DNA"/>
</dbReference>
<organism evidence="2 3">
    <name type="scientific">Liquidambar formosana</name>
    <name type="common">Formosan gum</name>
    <dbReference type="NCBI Taxonomy" id="63359"/>
    <lineage>
        <taxon>Eukaryota</taxon>
        <taxon>Viridiplantae</taxon>
        <taxon>Streptophyta</taxon>
        <taxon>Embryophyta</taxon>
        <taxon>Tracheophyta</taxon>
        <taxon>Spermatophyta</taxon>
        <taxon>Magnoliopsida</taxon>
        <taxon>eudicotyledons</taxon>
        <taxon>Gunneridae</taxon>
        <taxon>Pentapetalae</taxon>
        <taxon>Saxifragales</taxon>
        <taxon>Altingiaceae</taxon>
        <taxon>Liquidambar</taxon>
    </lineage>
</organism>
<dbReference type="InterPro" id="IPR053772">
    <property type="entry name" value="At1g61320/At1g61330-like"/>
</dbReference>
<gene>
    <name evidence="2" type="ORF">L1049_010331</name>
</gene>
<name>A0AAP0NAW7_LIQFO</name>
<dbReference type="SUPFAM" id="SSF52047">
    <property type="entry name" value="RNI-like"/>
    <property type="match status" value="1"/>
</dbReference>
<evidence type="ECO:0000313" key="2">
    <source>
        <dbReference type="EMBL" id="KAK9267894.1"/>
    </source>
</evidence>